<dbReference type="Gene3D" id="2.60.40.790">
    <property type="match status" value="1"/>
</dbReference>
<sequence>MIFAPMIRRAAYASAPRSSDLALQRFLMGTLATPARASTAGVTVARDDKATTLQLDVPGLAREQLQISIDGNVVQLQSVEGAPRQLQRAWELANAIDAAASTAKLENGVLTLTLVRQVPADKSVQLVVH</sequence>
<comment type="similarity">
    <text evidence="1 2">Belongs to the small heat shock protein (HSP20) family.</text>
</comment>
<dbReference type="STRING" id="592050.SAMN05421875_12631"/>
<dbReference type="SUPFAM" id="SSF49764">
    <property type="entry name" value="HSP20-like chaperones"/>
    <property type="match status" value="1"/>
</dbReference>
<accession>A0A1H4DNC1</accession>
<dbReference type="InterPro" id="IPR008978">
    <property type="entry name" value="HSP20-like_chaperone"/>
</dbReference>
<reference evidence="5" key="1">
    <citation type="submission" date="2016-10" db="EMBL/GenBank/DDBJ databases">
        <authorList>
            <person name="Varghese N."/>
            <person name="Submissions S."/>
        </authorList>
    </citation>
    <scope>NUCLEOTIDE SEQUENCE [LARGE SCALE GENOMIC DNA]</scope>
    <source>
        <strain evidence="5">DSM 25157</strain>
    </source>
</reference>
<protein>
    <submittedName>
        <fullName evidence="4">Molecular chaperone IbpA, HSP20 family</fullName>
    </submittedName>
</protein>
<feature type="domain" description="SHSP" evidence="3">
    <location>
        <begin position="33"/>
        <end position="129"/>
    </location>
</feature>
<evidence type="ECO:0000259" key="3">
    <source>
        <dbReference type="PROSITE" id="PS01031"/>
    </source>
</evidence>
<evidence type="ECO:0000256" key="1">
    <source>
        <dbReference type="PROSITE-ProRule" id="PRU00285"/>
    </source>
</evidence>
<name>A0A1H4DNC1_9BURK</name>
<dbReference type="InterPro" id="IPR002068">
    <property type="entry name" value="A-crystallin/Hsp20_dom"/>
</dbReference>
<dbReference type="CDD" id="cd06464">
    <property type="entry name" value="ACD_sHsps-like"/>
    <property type="match status" value="1"/>
</dbReference>
<dbReference type="Proteomes" id="UP000199002">
    <property type="component" value="Unassembled WGS sequence"/>
</dbReference>
<dbReference type="PROSITE" id="PS01031">
    <property type="entry name" value="SHSP"/>
    <property type="match status" value="1"/>
</dbReference>
<gene>
    <name evidence="4" type="ORF">SAMN05421875_12631</name>
</gene>
<dbReference type="AlphaFoldDB" id="A0A1H4DNC1"/>
<dbReference type="RefSeq" id="WP_092699863.1">
    <property type="nucleotide sequence ID" value="NZ_CAXIQM010000045.1"/>
</dbReference>
<evidence type="ECO:0000313" key="4">
    <source>
        <dbReference type="EMBL" id="SEA73940.1"/>
    </source>
</evidence>
<organism evidence="4 5">
    <name type="scientific">Acidovorax soli</name>
    <dbReference type="NCBI Taxonomy" id="592050"/>
    <lineage>
        <taxon>Bacteria</taxon>
        <taxon>Pseudomonadati</taxon>
        <taxon>Pseudomonadota</taxon>
        <taxon>Betaproteobacteria</taxon>
        <taxon>Burkholderiales</taxon>
        <taxon>Comamonadaceae</taxon>
        <taxon>Acidovorax</taxon>
    </lineage>
</organism>
<evidence type="ECO:0000256" key="2">
    <source>
        <dbReference type="RuleBase" id="RU003616"/>
    </source>
</evidence>
<proteinExistence type="inferred from homology"/>
<keyword evidence="5" id="KW-1185">Reference proteome</keyword>
<dbReference type="Pfam" id="PF00011">
    <property type="entry name" value="HSP20"/>
    <property type="match status" value="1"/>
</dbReference>
<dbReference type="GeneID" id="34235093"/>
<dbReference type="EMBL" id="FNQJ01000026">
    <property type="protein sequence ID" value="SEA73940.1"/>
    <property type="molecule type" value="Genomic_DNA"/>
</dbReference>
<evidence type="ECO:0000313" key="5">
    <source>
        <dbReference type="Proteomes" id="UP000199002"/>
    </source>
</evidence>